<dbReference type="GO" id="GO:0003700">
    <property type="term" value="F:DNA-binding transcription factor activity"/>
    <property type="evidence" value="ECO:0007669"/>
    <property type="project" value="InterPro"/>
</dbReference>
<accession>A0A5P1F5K9</accession>
<gene>
    <name evidence="2" type="ORF">A4U43_C04F14700</name>
</gene>
<dbReference type="EMBL" id="CM007384">
    <property type="protein sequence ID" value="ONK72009.1"/>
    <property type="molecule type" value="Genomic_DNA"/>
</dbReference>
<dbReference type="Proteomes" id="UP000243459">
    <property type="component" value="Chromosome 4"/>
</dbReference>
<organism evidence="2 3">
    <name type="scientific">Asparagus officinalis</name>
    <name type="common">Garden asparagus</name>
    <dbReference type="NCBI Taxonomy" id="4686"/>
    <lineage>
        <taxon>Eukaryota</taxon>
        <taxon>Viridiplantae</taxon>
        <taxon>Streptophyta</taxon>
        <taxon>Embryophyta</taxon>
        <taxon>Tracheophyta</taxon>
        <taxon>Spermatophyta</taxon>
        <taxon>Magnoliopsida</taxon>
        <taxon>Liliopsida</taxon>
        <taxon>Asparagales</taxon>
        <taxon>Asparagaceae</taxon>
        <taxon>Asparagoideae</taxon>
        <taxon>Asparagus</taxon>
    </lineage>
</organism>
<dbReference type="GO" id="GO:0005634">
    <property type="term" value="C:nucleus"/>
    <property type="evidence" value="ECO:0007669"/>
    <property type="project" value="InterPro"/>
</dbReference>
<dbReference type="OMA" id="QMNATTH"/>
<keyword evidence="3" id="KW-1185">Reference proteome</keyword>
<evidence type="ECO:0000313" key="2">
    <source>
        <dbReference type="EMBL" id="ONK72009.1"/>
    </source>
</evidence>
<dbReference type="InterPro" id="IPR002487">
    <property type="entry name" value="TF_Kbox"/>
</dbReference>
<evidence type="ECO:0000259" key="1">
    <source>
        <dbReference type="PROSITE" id="PS51297"/>
    </source>
</evidence>
<protein>
    <recommendedName>
        <fullName evidence="1">K-box domain-containing protein</fullName>
    </recommendedName>
</protein>
<sequence length="164" mass="18993">MQSHQQYLQLKGRVEDLQRWQRNILGEDLGSLSCKDLDQLEKQLDTTLKHIRSTRTQITIDQLSDLQRKEKMLSEANKDLWCKREEGKHATHQVWATGANVQSQGHEFFQALQLQPTLEIGFESDQIAGPSASTYLPPRWLARDRLDFCSPSPENEIGEVRYML</sequence>
<dbReference type="Pfam" id="PF01486">
    <property type="entry name" value="K-box"/>
    <property type="match status" value="1"/>
</dbReference>
<reference evidence="3" key="1">
    <citation type="journal article" date="2017" name="Nat. Commun.">
        <title>The asparagus genome sheds light on the origin and evolution of a young Y chromosome.</title>
        <authorList>
            <person name="Harkess A."/>
            <person name="Zhou J."/>
            <person name="Xu C."/>
            <person name="Bowers J.E."/>
            <person name="Van der Hulst R."/>
            <person name="Ayyampalayam S."/>
            <person name="Mercati F."/>
            <person name="Riccardi P."/>
            <person name="McKain M.R."/>
            <person name="Kakrana A."/>
            <person name="Tang H."/>
            <person name="Ray J."/>
            <person name="Groenendijk J."/>
            <person name="Arikit S."/>
            <person name="Mathioni S.M."/>
            <person name="Nakano M."/>
            <person name="Shan H."/>
            <person name="Telgmann-Rauber A."/>
            <person name="Kanno A."/>
            <person name="Yue Z."/>
            <person name="Chen H."/>
            <person name="Li W."/>
            <person name="Chen Y."/>
            <person name="Xu X."/>
            <person name="Zhang Y."/>
            <person name="Luo S."/>
            <person name="Chen H."/>
            <person name="Gao J."/>
            <person name="Mao Z."/>
            <person name="Pires J.C."/>
            <person name="Luo M."/>
            <person name="Kudrna D."/>
            <person name="Wing R.A."/>
            <person name="Meyers B.C."/>
            <person name="Yi K."/>
            <person name="Kong H."/>
            <person name="Lavrijsen P."/>
            <person name="Sunseri F."/>
            <person name="Falavigna A."/>
            <person name="Ye Y."/>
            <person name="Leebens-Mack J.H."/>
            <person name="Chen G."/>
        </authorList>
    </citation>
    <scope>NUCLEOTIDE SEQUENCE [LARGE SCALE GENOMIC DNA]</scope>
    <source>
        <strain evidence="3">cv. DH0086</strain>
    </source>
</reference>
<evidence type="ECO:0000313" key="3">
    <source>
        <dbReference type="Proteomes" id="UP000243459"/>
    </source>
</evidence>
<dbReference type="AlphaFoldDB" id="A0A5P1F5K9"/>
<feature type="domain" description="K-box" evidence="1">
    <location>
        <begin position="1"/>
        <end position="90"/>
    </location>
</feature>
<dbReference type="PROSITE" id="PS51297">
    <property type="entry name" value="K_BOX"/>
    <property type="match status" value="1"/>
</dbReference>
<proteinExistence type="predicted"/>
<name>A0A5P1F5K9_ASPOF</name>
<dbReference type="Gramene" id="ONK72009">
    <property type="protein sequence ID" value="ONK72009"/>
    <property type="gene ID" value="A4U43_C04F14700"/>
</dbReference>